<evidence type="ECO:0000313" key="1">
    <source>
        <dbReference type="EMBL" id="KAK6803083.1"/>
    </source>
</evidence>
<evidence type="ECO:0000313" key="2">
    <source>
        <dbReference type="Proteomes" id="UP001371456"/>
    </source>
</evidence>
<organism evidence="1 2">
    <name type="scientific">Solanum bulbocastanum</name>
    <name type="common">Wild potato</name>
    <dbReference type="NCBI Taxonomy" id="147425"/>
    <lineage>
        <taxon>Eukaryota</taxon>
        <taxon>Viridiplantae</taxon>
        <taxon>Streptophyta</taxon>
        <taxon>Embryophyta</taxon>
        <taxon>Tracheophyta</taxon>
        <taxon>Spermatophyta</taxon>
        <taxon>Magnoliopsida</taxon>
        <taxon>eudicotyledons</taxon>
        <taxon>Gunneridae</taxon>
        <taxon>Pentapetalae</taxon>
        <taxon>asterids</taxon>
        <taxon>lamiids</taxon>
        <taxon>Solanales</taxon>
        <taxon>Solanaceae</taxon>
        <taxon>Solanoideae</taxon>
        <taxon>Solaneae</taxon>
        <taxon>Solanum</taxon>
    </lineage>
</organism>
<dbReference type="Proteomes" id="UP001371456">
    <property type="component" value="Unassembled WGS sequence"/>
</dbReference>
<protein>
    <submittedName>
        <fullName evidence="1">Uncharacterized protein</fullName>
    </submittedName>
</protein>
<reference evidence="1 2" key="1">
    <citation type="submission" date="2024-02" db="EMBL/GenBank/DDBJ databases">
        <title>de novo genome assembly of Solanum bulbocastanum strain 11H21.</title>
        <authorList>
            <person name="Hosaka A.J."/>
        </authorList>
    </citation>
    <scope>NUCLEOTIDE SEQUENCE [LARGE SCALE GENOMIC DNA]</scope>
    <source>
        <tissue evidence="1">Young leaves</tissue>
    </source>
</reference>
<dbReference type="AlphaFoldDB" id="A0AAN8YMP0"/>
<accession>A0AAN8YMP0</accession>
<name>A0AAN8YMP0_SOLBU</name>
<comment type="caution">
    <text evidence="1">The sequence shown here is derived from an EMBL/GenBank/DDBJ whole genome shotgun (WGS) entry which is preliminary data.</text>
</comment>
<sequence length="81" mass="9265">MARRNHVVPISTGRAPPMNMVQMERRNRVAGSNSTFRNSNETIVYGTRQLINQLDVFISPNADELVNLIEEQNDLDLNLRL</sequence>
<keyword evidence="2" id="KW-1185">Reference proteome</keyword>
<gene>
    <name evidence="1" type="ORF">RDI58_000867</name>
</gene>
<proteinExistence type="predicted"/>
<dbReference type="EMBL" id="JBANQN010000001">
    <property type="protein sequence ID" value="KAK6803083.1"/>
    <property type="molecule type" value="Genomic_DNA"/>
</dbReference>